<evidence type="ECO:0000313" key="2">
    <source>
        <dbReference type="EMBL" id="KAK7049225.1"/>
    </source>
</evidence>
<dbReference type="SMART" id="SM00664">
    <property type="entry name" value="DoH"/>
    <property type="match status" value="1"/>
</dbReference>
<dbReference type="PROSITE" id="PS50836">
    <property type="entry name" value="DOMON"/>
    <property type="match status" value="1"/>
</dbReference>
<dbReference type="Proteomes" id="UP001383192">
    <property type="component" value="Unassembled WGS sequence"/>
</dbReference>
<dbReference type="Pfam" id="PF16010">
    <property type="entry name" value="CDH-cyt"/>
    <property type="match status" value="1"/>
</dbReference>
<feature type="domain" description="DOMON" evidence="1">
    <location>
        <begin position="1"/>
        <end position="83"/>
    </location>
</feature>
<dbReference type="Gene3D" id="2.60.40.1210">
    <property type="entry name" value="Cellobiose dehydrogenase, cytochrome domain"/>
    <property type="match status" value="1"/>
</dbReference>
<dbReference type="EMBL" id="JAYKXP010000017">
    <property type="protein sequence ID" value="KAK7049225.1"/>
    <property type="molecule type" value="Genomic_DNA"/>
</dbReference>
<evidence type="ECO:0000313" key="3">
    <source>
        <dbReference type="Proteomes" id="UP001383192"/>
    </source>
</evidence>
<protein>
    <recommendedName>
        <fullName evidence="1">DOMON domain-containing protein</fullName>
    </recommendedName>
</protein>
<dbReference type="PANTHER" id="PTHR47797:SF3">
    <property type="entry name" value="CYTOCHROME B561 DOMAIN-CONTAINING PROTEIN"/>
    <property type="match status" value="1"/>
</dbReference>
<dbReference type="CDD" id="cd09630">
    <property type="entry name" value="CDH_like_cytochrome"/>
    <property type="match status" value="1"/>
</dbReference>
<evidence type="ECO:0000259" key="1">
    <source>
        <dbReference type="PROSITE" id="PS50836"/>
    </source>
</evidence>
<dbReference type="InterPro" id="IPR005018">
    <property type="entry name" value="DOMON_domain"/>
</dbReference>
<comment type="caution">
    <text evidence="2">The sequence shown here is derived from an EMBL/GenBank/DDBJ whole genome shotgun (WGS) entry which is preliminary data.</text>
</comment>
<dbReference type="InterPro" id="IPR015920">
    <property type="entry name" value="Cellobiose_DH-like_cyt"/>
</dbReference>
<dbReference type="PANTHER" id="PTHR47797">
    <property type="entry name" value="DEHYDROGENASE, PUTATIVE (AFU_ORTHOLOGUE AFUA_8G05805)-RELATED"/>
    <property type="match status" value="1"/>
</dbReference>
<sequence>MGMGFGTSMAGSPMVIMWSNSDGSVTLSQRQASGHTMPTVVSSPARVATMEDSLTTTSGDGIQFAFNIPSDGNTNPDIIWAFGDESPSSAAADATIAIHLDKGQTKLNFAAANGTNTGTNNDTQSSGALSLLPGHESVVVLLLILGMIVAV</sequence>
<proteinExistence type="predicted"/>
<accession>A0AAW0DAJ8</accession>
<keyword evidence="3" id="KW-1185">Reference proteome</keyword>
<organism evidence="2 3">
    <name type="scientific">Paramarasmius palmivorus</name>
    <dbReference type="NCBI Taxonomy" id="297713"/>
    <lineage>
        <taxon>Eukaryota</taxon>
        <taxon>Fungi</taxon>
        <taxon>Dikarya</taxon>
        <taxon>Basidiomycota</taxon>
        <taxon>Agaricomycotina</taxon>
        <taxon>Agaricomycetes</taxon>
        <taxon>Agaricomycetidae</taxon>
        <taxon>Agaricales</taxon>
        <taxon>Marasmiineae</taxon>
        <taxon>Marasmiaceae</taxon>
        <taxon>Paramarasmius</taxon>
    </lineage>
</organism>
<name>A0AAW0DAJ8_9AGAR</name>
<reference evidence="2 3" key="1">
    <citation type="submission" date="2024-01" db="EMBL/GenBank/DDBJ databases">
        <title>A draft genome for a cacao thread blight-causing isolate of Paramarasmius palmivorus.</title>
        <authorList>
            <person name="Baruah I.K."/>
            <person name="Bukari Y."/>
            <person name="Amoako-Attah I."/>
            <person name="Meinhardt L.W."/>
            <person name="Bailey B.A."/>
            <person name="Cohen S.P."/>
        </authorList>
    </citation>
    <scope>NUCLEOTIDE SEQUENCE [LARGE SCALE GENOMIC DNA]</scope>
    <source>
        <strain evidence="2 3">GH-12</strain>
    </source>
</reference>
<dbReference type="SUPFAM" id="SSF49344">
    <property type="entry name" value="CBD9-like"/>
    <property type="match status" value="1"/>
</dbReference>
<dbReference type="AlphaFoldDB" id="A0AAW0DAJ8"/>
<gene>
    <name evidence="2" type="ORF">VNI00_005826</name>
</gene>